<comment type="caution">
    <text evidence="1">The sequence shown here is derived from an EMBL/GenBank/DDBJ whole genome shotgun (WGS) entry which is preliminary data.</text>
</comment>
<reference evidence="1 2" key="1">
    <citation type="submission" date="2018-01" db="EMBL/GenBank/DDBJ databases">
        <title>Draft genome sequence of Nonomuraea sp. KC333.</title>
        <authorList>
            <person name="Sahin N."/>
            <person name="Saygin H."/>
            <person name="Ay H."/>
        </authorList>
    </citation>
    <scope>NUCLEOTIDE SEQUENCE [LARGE SCALE GENOMIC DNA]</scope>
    <source>
        <strain evidence="1 2">KC333</strain>
    </source>
</reference>
<dbReference type="Gene3D" id="3.90.950.20">
    <property type="entry name" value="CinA-like"/>
    <property type="match status" value="1"/>
</dbReference>
<dbReference type="EMBL" id="POUD01000228">
    <property type="protein sequence ID" value="PZG10281.1"/>
    <property type="molecule type" value="Genomic_DNA"/>
</dbReference>
<dbReference type="InterPro" id="IPR036653">
    <property type="entry name" value="CinA-like_C"/>
</dbReference>
<protein>
    <submittedName>
        <fullName evidence="1">Competence protein</fullName>
    </submittedName>
</protein>
<accession>A0A2W2DIG5</accession>
<gene>
    <name evidence="1" type="ORF">C1J01_36350</name>
</gene>
<evidence type="ECO:0000313" key="1">
    <source>
        <dbReference type="EMBL" id="PZG10281.1"/>
    </source>
</evidence>
<organism evidence="1 2">
    <name type="scientific">Nonomuraea aridisoli</name>
    <dbReference type="NCBI Taxonomy" id="2070368"/>
    <lineage>
        <taxon>Bacteria</taxon>
        <taxon>Bacillati</taxon>
        <taxon>Actinomycetota</taxon>
        <taxon>Actinomycetes</taxon>
        <taxon>Streptosporangiales</taxon>
        <taxon>Streptosporangiaceae</taxon>
        <taxon>Nonomuraea</taxon>
    </lineage>
</organism>
<proteinExistence type="predicted"/>
<keyword evidence="2" id="KW-1185">Reference proteome</keyword>
<dbReference type="Proteomes" id="UP000249304">
    <property type="component" value="Unassembled WGS sequence"/>
</dbReference>
<name>A0A2W2DIG5_9ACTN</name>
<dbReference type="AlphaFoldDB" id="A0A2W2DIG5"/>
<feature type="non-terminal residue" evidence="1">
    <location>
        <position position="30"/>
    </location>
</feature>
<evidence type="ECO:0000313" key="2">
    <source>
        <dbReference type="Proteomes" id="UP000249304"/>
    </source>
</evidence>
<dbReference type="SUPFAM" id="SSF142433">
    <property type="entry name" value="CinA-like"/>
    <property type="match status" value="1"/>
</dbReference>
<sequence>MADVAGMLALLVERGATVAVAESLTGGLIG</sequence>